<reference evidence="10" key="1">
    <citation type="journal article" date="2020" name="PLoS Negl. Trop. Dis.">
        <title>High-quality nuclear genome for Sarcoptes scabiei-A critical resource for a neglected parasite.</title>
        <authorList>
            <person name="Korhonen P.K."/>
            <person name="Gasser R.B."/>
            <person name="Ma G."/>
            <person name="Wang T."/>
            <person name="Stroehlein A.J."/>
            <person name="Young N.D."/>
            <person name="Ang C.S."/>
            <person name="Fernando D.D."/>
            <person name="Lu H.C."/>
            <person name="Taylor S."/>
            <person name="Reynolds S.L."/>
            <person name="Mofiz E."/>
            <person name="Najaraj S.H."/>
            <person name="Gowda H."/>
            <person name="Madugundu A."/>
            <person name="Renuse S."/>
            <person name="Holt D."/>
            <person name="Pandey A."/>
            <person name="Papenfuss A.T."/>
            <person name="Fischer K."/>
        </authorList>
    </citation>
    <scope>NUCLEOTIDE SEQUENCE [LARGE SCALE GENOMIC DNA]</scope>
</reference>
<evidence type="ECO:0000313" key="9">
    <source>
        <dbReference type="EnsemblMetazoa" id="KAF7492843.1"/>
    </source>
</evidence>
<evidence type="ECO:0000259" key="7">
    <source>
        <dbReference type="Pfam" id="PF22600"/>
    </source>
</evidence>
<dbReference type="Gene3D" id="1.10.1410.10">
    <property type="match status" value="1"/>
</dbReference>
<reference evidence="9" key="3">
    <citation type="submission" date="2022-06" db="UniProtKB">
        <authorList>
            <consortium name="EnsemblMetazoa"/>
        </authorList>
    </citation>
    <scope>IDENTIFICATION</scope>
</reference>
<keyword evidence="3" id="KW-0808">Transferase</keyword>
<comment type="cofactor">
    <cofactor evidence="2">
        <name>Mg(2+)</name>
        <dbReference type="ChEBI" id="CHEBI:18420"/>
    </cofactor>
</comment>
<gene>
    <name evidence="8" type="ORF">SSS_4725</name>
</gene>
<comment type="cofactor">
    <cofactor evidence="1">
        <name>Mn(2+)</name>
        <dbReference type="ChEBI" id="CHEBI:29035"/>
    </cofactor>
</comment>
<dbReference type="Gene3D" id="3.30.460.10">
    <property type="entry name" value="Beta Polymerase, domain 2"/>
    <property type="match status" value="1"/>
</dbReference>
<sequence length="898" mass="106736">MNSNRPYWMNSTSSFNQFNMSDGNNLNHDQSSLLHDSARKNIPLYVRFNNKLNFNDTILQQSNVAIANSQQNSHPGLIENYWPNIGTIPEPILYRHAFPQSNFQFQANHQNHFPPKIQINQERLRVLQQPQNTFKHLSSQNNGLEKQTFSIADNSRHHQILDIEEIEVPKNSDPLLTIFREYLLDENHKNSMLKLNNQQSNQLRNLISFYFDHIESRLRLKEFGINYVDLIDSRQYSHDDFLLYGARFIKFIEASKLFTPEEIRKFAMISFGYCEFFPSDIQDFRKHLLRLNRKKFQPLLARINKADQDFVYHEKINHSQMNGELRKCDSFEAKFQTFISIYSLSEKERKKLNEFTKIFERSLQENFSQFHPIVYPFGSMSNGLGTSDSDMDFFIKFTNLKTDVLDYHTSLMTLHIIEKILAGDEFVSSKFTTIIQSRRCPIIKLDFKECCSSKARNSRKTVFTKCDISLKSIFGVYNSQLLNFFTKYDRRFFEMAMILKYWAKNNNLIAPHKFSTYAFTMLIIFFLQRRKPAVLPAIETLINLSDEKIEIFKWGFGFCQDLERIPPSANTESTQVLLVEFFRFYSQFNFYFNAIRPRYGTFVSKQLLHKEKQGHNYDGFNMISYFCIEDPFVLDHNVAYNFRTKSILQTIELFNIVARNITYTNCVDRLLGNKIRIRFEDILYPPLNYFIHQLQMDKNEKTFSLRPTNKIFKVIDIPMIYQDMIYFLRNILTILLTDYLMLPNLVVVNGSKEKLHCYTNSDALKILIDYNDLDLKRFENRNTMENSLKFLENIKNLIARDLKSQFDSLKHKDQRKIKELDANDKKDASKFDDGSWFIIELFYDRRNQFGCYKIYLNLKWSNPLMNLILTVINFFLHLINRCEPTHFNDAYRDFFDRK</sequence>
<protein>
    <submittedName>
        <fullName evidence="8">Poly(A) RNA polymerase protein cid1</fullName>
    </submittedName>
</protein>
<dbReference type="OrthoDB" id="407432at2759"/>
<evidence type="ECO:0000313" key="8">
    <source>
        <dbReference type="EMBL" id="KAF7492843.1"/>
    </source>
</evidence>
<organism evidence="8">
    <name type="scientific">Sarcoptes scabiei</name>
    <name type="common">Itch mite</name>
    <name type="synonym">Acarus scabiei</name>
    <dbReference type="NCBI Taxonomy" id="52283"/>
    <lineage>
        <taxon>Eukaryota</taxon>
        <taxon>Metazoa</taxon>
        <taxon>Ecdysozoa</taxon>
        <taxon>Arthropoda</taxon>
        <taxon>Chelicerata</taxon>
        <taxon>Arachnida</taxon>
        <taxon>Acari</taxon>
        <taxon>Acariformes</taxon>
        <taxon>Sarcoptiformes</taxon>
        <taxon>Astigmata</taxon>
        <taxon>Psoroptidia</taxon>
        <taxon>Sarcoptoidea</taxon>
        <taxon>Sarcoptidae</taxon>
        <taxon>Sarcoptinae</taxon>
        <taxon>Sarcoptes</taxon>
    </lineage>
</organism>
<dbReference type="Pfam" id="PF03828">
    <property type="entry name" value="PAP_assoc"/>
    <property type="match status" value="1"/>
</dbReference>
<evidence type="ECO:0000313" key="10">
    <source>
        <dbReference type="Proteomes" id="UP000070412"/>
    </source>
</evidence>
<evidence type="ECO:0000259" key="6">
    <source>
        <dbReference type="Pfam" id="PF03828"/>
    </source>
</evidence>
<dbReference type="AlphaFoldDB" id="A0A834RAC6"/>
<keyword evidence="10" id="KW-1185">Reference proteome</keyword>
<dbReference type="GO" id="GO:0046872">
    <property type="term" value="F:metal ion binding"/>
    <property type="evidence" value="ECO:0007669"/>
    <property type="project" value="UniProtKB-KW"/>
</dbReference>
<dbReference type="InterPro" id="IPR043519">
    <property type="entry name" value="NT_sf"/>
</dbReference>
<dbReference type="GO" id="GO:1990817">
    <property type="term" value="F:poly(A) RNA polymerase activity"/>
    <property type="evidence" value="ECO:0007669"/>
    <property type="project" value="TreeGrafter"/>
</dbReference>
<keyword evidence="4" id="KW-0479">Metal-binding</keyword>
<proteinExistence type="predicted"/>
<dbReference type="CDD" id="cd05402">
    <property type="entry name" value="NT_PAP_TUTase"/>
    <property type="match status" value="1"/>
</dbReference>
<feature type="domain" description="Poly(A) RNA polymerase mitochondrial-like central palm" evidence="7">
    <location>
        <begin position="333"/>
        <end position="486"/>
    </location>
</feature>
<dbReference type="SUPFAM" id="SSF81301">
    <property type="entry name" value="Nucleotidyltransferase"/>
    <property type="match status" value="1"/>
</dbReference>
<dbReference type="EnsemblMetazoa" id="SSS_4725s_mrna">
    <property type="protein sequence ID" value="KAF7492843.1"/>
    <property type="gene ID" value="SSS_4725"/>
</dbReference>
<dbReference type="Pfam" id="PF22600">
    <property type="entry name" value="MTPAP-like_central"/>
    <property type="match status" value="1"/>
</dbReference>
<evidence type="ECO:0000256" key="4">
    <source>
        <dbReference type="ARBA" id="ARBA00022723"/>
    </source>
</evidence>
<dbReference type="PANTHER" id="PTHR12271">
    <property type="entry name" value="POLY A POLYMERASE CID PAP -RELATED"/>
    <property type="match status" value="1"/>
</dbReference>
<name>A0A834RAC6_SARSC</name>
<dbReference type="EMBL" id="WVUK01000056">
    <property type="protein sequence ID" value="KAF7492843.1"/>
    <property type="molecule type" value="Genomic_DNA"/>
</dbReference>
<evidence type="ECO:0000256" key="5">
    <source>
        <dbReference type="ARBA" id="ARBA00022842"/>
    </source>
</evidence>
<dbReference type="InterPro" id="IPR054708">
    <property type="entry name" value="MTPAP-like_central"/>
</dbReference>
<dbReference type="Proteomes" id="UP000070412">
    <property type="component" value="Unassembled WGS sequence"/>
</dbReference>
<dbReference type="PANTHER" id="PTHR12271:SF127">
    <property type="entry name" value="SPECKLE TARGETED PIP5K1A-REGULATED POLY(A) POLYMERASE"/>
    <property type="match status" value="1"/>
</dbReference>
<dbReference type="GO" id="GO:0031123">
    <property type="term" value="P:RNA 3'-end processing"/>
    <property type="evidence" value="ECO:0007669"/>
    <property type="project" value="TreeGrafter"/>
</dbReference>
<dbReference type="InterPro" id="IPR002058">
    <property type="entry name" value="PAP_assoc"/>
</dbReference>
<feature type="domain" description="PAP-associated" evidence="6">
    <location>
        <begin position="576"/>
        <end position="636"/>
    </location>
</feature>
<evidence type="ECO:0000256" key="3">
    <source>
        <dbReference type="ARBA" id="ARBA00022679"/>
    </source>
</evidence>
<accession>A0A834RAC6</accession>
<keyword evidence="5" id="KW-0460">Magnesium</keyword>
<evidence type="ECO:0000256" key="2">
    <source>
        <dbReference type="ARBA" id="ARBA00001946"/>
    </source>
</evidence>
<dbReference type="SUPFAM" id="SSF81631">
    <property type="entry name" value="PAP/OAS1 substrate-binding domain"/>
    <property type="match status" value="1"/>
</dbReference>
<reference evidence="8" key="2">
    <citation type="submission" date="2020-01" db="EMBL/GenBank/DDBJ databases">
        <authorList>
            <person name="Korhonen P.K.K."/>
            <person name="Guangxu M.G."/>
            <person name="Wang T.W."/>
            <person name="Stroehlein A.J.S."/>
            <person name="Young N.D."/>
            <person name="Ang C.-S.A."/>
            <person name="Fernando D.W.F."/>
            <person name="Lu H.L."/>
            <person name="Taylor S.T."/>
            <person name="Ehtesham M.E.M."/>
            <person name="Najaraj S.H.N."/>
            <person name="Harsha G.H.G."/>
            <person name="Madugundu A.M."/>
            <person name="Renuse S.R."/>
            <person name="Holt D.H."/>
            <person name="Pandey A.P."/>
            <person name="Papenfuss A.P."/>
            <person name="Gasser R.B.G."/>
            <person name="Fischer K.F."/>
        </authorList>
    </citation>
    <scope>NUCLEOTIDE SEQUENCE</scope>
    <source>
        <strain evidence="8">SSS_KF_BRIS2020</strain>
    </source>
</reference>
<evidence type="ECO:0000256" key="1">
    <source>
        <dbReference type="ARBA" id="ARBA00001936"/>
    </source>
</evidence>